<reference evidence="4" key="2">
    <citation type="submission" date="2018-10" db="EMBL/GenBank/DDBJ databases">
        <authorList>
            <person name="Peiro R."/>
            <person name="Begona"/>
            <person name="Cbmso G."/>
            <person name="Lopez M."/>
            <person name="Gonzalez S."/>
            <person name="Sacristan E."/>
            <person name="Castillo E."/>
        </authorList>
    </citation>
    <scope>NUCLEOTIDE SEQUENCE</scope>
    <source>
        <strain evidence="4">Rhod_genome</strain>
    </source>
</reference>
<keyword evidence="2" id="KW-0732">Signal</keyword>
<accession>A0A327K4C6</accession>
<evidence type="ECO:0000256" key="2">
    <source>
        <dbReference type="SAM" id="SignalP"/>
    </source>
</evidence>
<evidence type="ECO:0000313" key="6">
    <source>
        <dbReference type="Proteomes" id="UP000438991"/>
    </source>
</evidence>
<evidence type="ECO:0000313" key="5">
    <source>
        <dbReference type="Proteomes" id="UP000289200"/>
    </source>
</evidence>
<keyword evidence="1" id="KW-0812">Transmembrane</keyword>
<dbReference type="Proteomes" id="UP000438991">
    <property type="component" value="Unassembled WGS sequence"/>
</dbReference>
<keyword evidence="1" id="KW-1133">Transmembrane helix</keyword>
<reference evidence="3 6" key="3">
    <citation type="submission" date="2019-11" db="EMBL/GenBank/DDBJ databases">
        <title>Whole-genome sequence of Rhodoplanes serenus DSM 18633, type strain.</title>
        <authorList>
            <person name="Kyndt J.A."/>
            <person name="Meyer T.E."/>
        </authorList>
    </citation>
    <scope>NUCLEOTIDE SEQUENCE [LARGE SCALE GENOMIC DNA]</scope>
    <source>
        <strain evidence="3 6">DSM 18633</strain>
    </source>
</reference>
<dbReference type="RefSeq" id="WP_111385919.1">
    <property type="nucleotide sequence ID" value="NZ_NPEW01000139.1"/>
</dbReference>
<proteinExistence type="predicted"/>
<evidence type="ECO:0000313" key="3">
    <source>
        <dbReference type="EMBL" id="MTW16689.1"/>
    </source>
</evidence>
<feature type="transmembrane region" description="Helical" evidence="1">
    <location>
        <begin position="61"/>
        <end position="79"/>
    </location>
</feature>
<dbReference type="EMBL" id="WNKV01000007">
    <property type="protein sequence ID" value="MTW16689.1"/>
    <property type="molecule type" value="Genomic_DNA"/>
</dbReference>
<gene>
    <name evidence="3" type="ORF">GJ689_10790</name>
    <name evidence="4" type="ORF">RHODGE_RHODGE_01158</name>
</gene>
<keyword evidence="5" id="KW-1185">Reference proteome</keyword>
<name>A0A327K4C6_9BRAD</name>
<protein>
    <recommendedName>
        <fullName evidence="7">Transmembrane protein</fullName>
    </recommendedName>
</protein>
<comment type="caution">
    <text evidence="4">The sequence shown here is derived from an EMBL/GenBank/DDBJ whole genome shotgun (WGS) entry which is preliminary data.</text>
</comment>
<organism evidence="4 5">
    <name type="scientific">Rhodoplanes serenus</name>
    <dbReference type="NCBI Taxonomy" id="200615"/>
    <lineage>
        <taxon>Bacteria</taxon>
        <taxon>Pseudomonadati</taxon>
        <taxon>Pseudomonadota</taxon>
        <taxon>Alphaproteobacteria</taxon>
        <taxon>Hyphomicrobiales</taxon>
        <taxon>Nitrobacteraceae</taxon>
        <taxon>Rhodoplanes</taxon>
    </lineage>
</organism>
<keyword evidence="1" id="KW-0472">Membrane</keyword>
<dbReference type="EMBL" id="UWOC01000099">
    <property type="protein sequence ID" value="VCU08022.1"/>
    <property type="molecule type" value="Genomic_DNA"/>
</dbReference>
<sequence length="123" mass="12518">MGKTSTTAIAIAAAAALALPALGTAPVAAAPAGDDTPLLGSGTVEASAQRRYYRGYRRAPIAPYAVGAAAATVIGIAAANSARRNSYYYGSPYGYYGGYAPYGYYGGGGYAPYGYGYGYRPGW</sequence>
<evidence type="ECO:0008006" key="7">
    <source>
        <dbReference type="Google" id="ProtNLM"/>
    </source>
</evidence>
<feature type="signal peptide" evidence="2">
    <location>
        <begin position="1"/>
        <end position="29"/>
    </location>
</feature>
<evidence type="ECO:0000313" key="4">
    <source>
        <dbReference type="EMBL" id="VCU08022.1"/>
    </source>
</evidence>
<feature type="chain" id="PRO_5041165977" description="Transmembrane protein" evidence="2">
    <location>
        <begin position="30"/>
        <end position="123"/>
    </location>
</feature>
<evidence type="ECO:0000256" key="1">
    <source>
        <dbReference type="SAM" id="Phobius"/>
    </source>
</evidence>
<reference evidence="5" key="1">
    <citation type="submission" date="2018-10" db="EMBL/GenBank/DDBJ databases">
        <authorList>
            <person name="Peiro R."/>
            <person name="Begona"/>
            <person name="Cbmso G."/>
            <person name="Lopez M."/>
            <person name="Gonzalez S."/>
            <person name="Sacristan E."/>
            <person name="Castillo E."/>
        </authorList>
    </citation>
    <scope>NUCLEOTIDE SEQUENCE [LARGE SCALE GENOMIC DNA]</scope>
</reference>
<dbReference type="Proteomes" id="UP000289200">
    <property type="component" value="Unassembled WGS sequence"/>
</dbReference>
<dbReference type="AlphaFoldDB" id="A0A327K4C6"/>